<feature type="binding site" evidence="8">
    <location>
        <position position="304"/>
    </location>
    <ligand>
        <name>Fe cation</name>
        <dbReference type="ChEBI" id="CHEBI:24875"/>
    </ligand>
</feature>
<evidence type="ECO:0000256" key="3">
    <source>
        <dbReference type="ARBA" id="ARBA00022694"/>
    </source>
</evidence>
<name>A0A2J0L664_9BACT</name>
<keyword evidence="3 8" id="KW-0819">tRNA processing</keyword>
<dbReference type="GO" id="GO:0005737">
    <property type="term" value="C:cytoplasm"/>
    <property type="evidence" value="ECO:0007669"/>
    <property type="project" value="UniProtKB-SubCell"/>
</dbReference>
<feature type="binding site" evidence="8">
    <location>
        <position position="180"/>
    </location>
    <ligand>
        <name>substrate</name>
    </ligand>
</feature>
<feature type="binding site" evidence="8">
    <location>
        <position position="110"/>
    </location>
    <ligand>
        <name>Fe cation</name>
        <dbReference type="ChEBI" id="CHEBI:24875"/>
    </ligand>
</feature>
<dbReference type="FunFam" id="3.30.420.40:FF:000040">
    <property type="entry name" value="tRNA N6-adenosine threonylcarbamoyltransferase"/>
    <property type="match status" value="1"/>
</dbReference>
<feature type="binding site" evidence="8">
    <location>
        <position position="167"/>
    </location>
    <ligand>
        <name>substrate</name>
    </ligand>
</feature>
<keyword evidence="2 8" id="KW-0808">Transferase</keyword>
<dbReference type="InterPro" id="IPR017860">
    <property type="entry name" value="Peptidase_M22_CS"/>
</dbReference>
<reference evidence="10 11" key="1">
    <citation type="submission" date="2017-09" db="EMBL/GenBank/DDBJ databases">
        <title>Depth-based differentiation of microbial function through sediment-hosted aquifers and enrichment of novel symbionts in the deep terrestrial subsurface.</title>
        <authorList>
            <person name="Probst A.J."/>
            <person name="Ladd B."/>
            <person name="Jarett J.K."/>
            <person name="Geller-Mcgrath D.E."/>
            <person name="Sieber C.M."/>
            <person name="Emerson J.B."/>
            <person name="Anantharaman K."/>
            <person name="Thomas B.C."/>
            <person name="Malmstrom R."/>
            <person name="Stieglmeier M."/>
            <person name="Klingl A."/>
            <person name="Woyke T."/>
            <person name="Ryan C.M."/>
            <person name="Banfield J.F."/>
        </authorList>
    </citation>
    <scope>NUCLEOTIDE SEQUENCE [LARGE SCALE GENOMIC DNA]</scope>
    <source>
        <strain evidence="10">CG07_land_8_20_14_0_80_42_15</strain>
    </source>
</reference>
<evidence type="ECO:0000256" key="1">
    <source>
        <dbReference type="ARBA" id="ARBA00022490"/>
    </source>
</evidence>
<gene>
    <name evidence="8 10" type="primary">tsaD</name>
    <name evidence="10" type="ORF">COS99_02235</name>
</gene>
<dbReference type="GO" id="GO:0061711">
    <property type="term" value="F:tRNA N(6)-L-threonylcarbamoyladenine synthase activity"/>
    <property type="evidence" value="ECO:0007669"/>
    <property type="project" value="UniProtKB-EC"/>
</dbReference>
<dbReference type="NCBIfam" id="TIGR00329">
    <property type="entry name" value="gcp_kae1"/>
    <property type="match status" value="1"/>
</dbReference>
<evidence type="ECO:0000256" key="7">
    <source>
        <dbReference type="ARBA" id="ARBA00048117"/>
    </source>
</evidence>
<evidence type="ECO:0000259" key="9">
    <source>
        <dbReference type="Pfam" id="PF00814"/>
    </source>
</evidence>
<dbReference type="Pfam" id="PF00814">
    <property type="entry name" value="TsaD"/>
    <property type="match status" value="1"/>
</dbReference>
<comment type="cofactor">
    <cofactor evidence="8">
        <name>Fe(2+)</name>
        <dbReference type="ChEBI" id="CHEBI:29033"/>
    </cofactor>
    <text evidence="8">Binds 1 Fe(2+) ion per subunit.</text>
</comment>
<evidence type="ECO:0000256" key="8">
    <source>
        <dbReference type="HAMAP-Rule" id="MF_01445"/>
    </source>
</evidence>
<proteinExistence type="inferred from homology"/>
<comment type="similarity">
    <text evidence="8">Belongs to the KAE1 / TsaD family.</text>
</comment>
<dbReference type="SUPFAM" id="SSF53067">
    <property type="entry name" value="Actin-like ATPase domain"/>
    <property type="match status" value="1"/>
</dbReference>
<comment type="subcellular location">
    <subcellularLocation>
        <location evidence="8">Cytoplasm</location>
    </subcellularLocation>
</comment>
<comment type="function">
    <text evidence="8">Required for the formation of a threonylcarbamoyl group on adenosine at position 37 (t(6)A37) in tRNAs that read codons beginning with adenine. Is involved in the transfer of the threonylcarbamoyl moiety of threonylcarbamoyl-AMP (TC-AMP) to the N6 group of A37, together with TsaE and TsaB. TsaD likely plays a direct catalytic role in this reaction.</text>
</comment>
<dbReference type="FunFam" id="3.30.420.40:FF:000012">
    <property type="entry name" value="tRNA N6-adenosine threonylcarbamoyltransferase"/>
    <property type="match status" value="1"/>
</dbReference>
<dbReference type="GO" id="GO:0005506">
    <property type="term" value="F:iron ion binding"/>
    <property type="evidence" value="ECO:0007669"/>
    <property type="project" value="UniProtKB-UniRule"/>
</dbReference>
<keyword evidence="6 8" id="KW-0012">Acyltransferase</keyword>
<dbReference type="InterPro" id="IPR043129">
    <property type="entry name" value="ATPase_NBD"/>
</dbReference>
<dbReference type="EC" id="2.3.1.234" evidence="8"/>
<evidence type="ECO:0000313" key="11">
    <source>
        <dbReference type="Proteomes" id="UP000230052"/>
    </source>
</evidence>
<organism evidence="10 11">
    <name type="scientific">Candidatus Aquitaenariimonas noxiae</name>
    <dbReference type="NCBI Taxonomy" id="1974741"/>
    <lineage>
        <taxon>Bacteria</taxon>
        <taxon>Pseudomonadati</taxon>
        <taxon>Candidatus Omnitrophota</taxon>
        <taxon>Candidatus Aquitaenariimonas</taxon>
    </lineage>
</organism>
<dbReference type="CDD" id="cd24133">
    <property type="entry name" value="ASKHA_NBD_TsaD_bac"/>
    <property type="match status" value="1"/>
</dbReference>
<dbReference type="GO" id="GO:0002949">
    <property type="term" value="P:tRNA threonylcarbamoyladenosine modification"/>
    <property type="evidence" value="ECO:0007669"/>
    <property type="project" value="UniProtKB-UniRule"/>
</dbReference>
<feature type="binding site" evidence="8">
    <location>
        <position position="276"/>
    </location>
    <ligand>
        <name>substrate</name>
    </ligand>
</feature>
<dbReference type="PRINTS" id="PR00789">
    <property type="entry name" value="OSIALOPTASE"/>
</dbReference>
<dbReference type="InterPro" id="IPR022450">
    <property type="entry name" value="TsaD"/>
</dbReference>
<dbReference type="InterPro" id="IPR017861">
    <property type="entry name" value="KAE1/TsaD"/>
</dbReference>
<evidence type="ECO:0000256" key="2">
    <source>
        <dbReference type="ARBA" id="ARBA00022679"/>
    </source>
</evidence>
<evidence type="ECO:0000256" key="4">
    <source>
        <dbReference type="ARBA" id="ARBA00022723"/>
    </source>
</evidence>
<dbReference type="PANTHER" id="PTHR11735">
    <property type="entry name" value="TRNA N6-ADENOSINE THREONYLCARBAMOYLTRANSFERASE"/>
    <property type="match status" value="1"/>
</dbReference>
<dbReference type="HAMAP" id="MF_01445">
    <property type="entry name" value="TsaD"/>
    <property type="match status" value="1"/>
</dbReference>
<keyword evidence="1 8" id="KW-0963">Cytoplasm</keyword>
<feature type="binding site" evidence="8">
    <location>
        <position position="114"/>
    </location>
    <ligand>
        <name>Fe cation</name>
        <dbReference type="ChEBI" id="CHEBI:24875"/>
    </ligand>
</feature>
<feature type="domain" description="Gcp-like" evidence="9">
    <location>
        <begin position="22"/>
        <end position="311"/>
    </location>
</feature>
<dbReference type="NCBIfam" id="TIGR03723">
    <property type="entry name" value="T6A_TsaD_YgjD"/>
    <property type="match status" value="1"/>
</dbReference>
<accession>A0A2J0L664</accession>
<dbReference type="EMBL" id="PEWV01000022">
    <property type="protein sequence ID" value="PIU42027.1"/>
    <property type="molecule type" value="Genomic_DNA"/>
</dbReference>
<dbReference type="InterPro" id="IPR000905">
    <property type="entry name" value="Gcp-like_dom"/>
</dbReference>
<dbReference type="AlphaFoldDB" id="A0A2J0L664"/>
<evidence type="ECO:0000256" key="5">
    <source>
        <dbReference type="ARBA" id="ARBA00023004"/>
    </source>
</evidence>
<feature type="binding site" evidence="8">
    <location>
        <begin position="134"/>
        <end position="138"/>
    </location>
    <ligand>
        <name>substrate</name>
    </ligand>
</feature>
<feature type="binding site" evidence="8">
    <location>
        <position position="184"/>
    </location>
    <ligand>
        <name>substrate</name>
    </ligand>
</feature>
<comment type="caution">
    <text evidence="10">The sequence shown here is derived from an EMBL/GenBank/DDBJ whole genome shotgun (WGS) entry which is preliminary data.</text>
</comment>
<keyword evidence="5 8" id="KW-0408">Iron</keyword>
<dbReference type="Proteomes" id="UP000230052">
    <property type="component" value="Unassembled WGS sequence"/>
</dbReference>
<evidence type="ECO:0000313" key="10">
    <source>
        <dbReference type="EMBL" id="PIU42027.1"/>
    </source>
</evidence>
<dbReference type="PANTHER" id="PTHR11735:SF6">
    <property type="entry name" value="TRNA N6-ADENOSINE THREONYLCARBAMOYLTRANSFERASE, MITOCHONDRIAL"/>
    <property type="match status" value="1"/>
</dbReference>
<dbReference type="PROSITE" id="PS01016">
    <property type="entry name" value="GLYCOPROTEASE"/>
    <property type="match status" value="1"/>
</dbReference>
<sequence length="335" mass="36145">MLTLGVETSCDETGVAITDGNKVLSSIVSSSVHLHSRFGGVVPEIASRHHVEFIGYCLRDAFKKANADFGDVKLVSVTQGPGLMGSLLVGVSLAKSISFALDIPIVAVNHVVAHIWSAFLNSERKMSFPFVALVISGGHTSIFHVKSAIKLEPLGQTRDDACGESFDKVAKMLGLGYPGGPIIEKRAKDGDPKRIRFPRSYLGDSLDFSFSGIKTAVLYYIRGKEKNSGKLNASGVNDVSAGFQESVVEVIAKKAVLACKRKKSDHLVVGGGVSINKRLREALIEEARPCDIEVIFPKPEFCLDNAAMVAYLGGELYKNGIVSNLDFKAFQYSEF</sequence>
<comment type="catalytic activity">
    <reaction evidence="7 8">
        <text>L-threonylcarbamoyladenylate + adenosine(37) in tRNA = N(6)-L-threonylcarbamoyladenosine(37) in tRNA + AMP + H(+)</text>
        <dbReference type="Rhea" id="RHEA:37059"/>
        <dbReference type="Rhea" id="RHEA-COMP:10162"/>
        <dbReference type="Rhea" id="RHEA-COMP:10163"/>
        <dbReference type="ChEBI" id="CHEBI:15378"/>
        <dbReference type="ChEBI" id="CHEBI:73682"/>
        <dbReference type="ChEBI" id="CHEBI:74411"/>
        <dbReference type="ChEBI" id="CHEBI:74418"/>
        <dbReference type="ChEBI" id="CHEBI:456215"/>
        <dbReference type="EC" id="2.3.1.234"/>
    </reaction>
</comment>
<keyword evidence="4 8" id="KW-0479">Metal-binding</keyword>
<dbReference type="Gene3D" id="3.30.420.40">
    <property type="match status" value="2"/>
</dbReference>
<evidence type="ECO:0000256" key="6">
    <source>
        <dbReference type="ARBA" id="ARBA00023315"/>
    </source>
</evidence>
<protein>
    <recommendedName>
        <fullName evidence="8">tRNA N6-adenosine threonylcarbamoyltransferase</fullName>
        <ecNumber evidence="8">2.3.1.234</ecNumber>
    </recommendedName>
    <alternativeName>
        <fullName evidence="8">N6-L-threonylcarbamoyladenine synthase</fullName>
        <shortName evidence="8">t(6)A synthase</shortName>
    </alternativeName>
    <alternativeName>
        <fullName evidence="8">t(6)A37 threonylcarbamoyladenosine biosynthesis protein TsaD</fullName>
    </alternativeName>
    <alternativeName>
        <fullName evidence="8">tRNA threonylcarbamoyladenosine biosynthesis protein TsaD</fullName>
    </alternativeName>
</protein>